<organism evidence="1 2">
    <name type="scientific">Marinactinospora thermotolerans DSM 45154</name>
    <dbReference type="NCBI Taxonomy" id="1122192"/>
    <lineage>
        <taxon>Bacteria</taxon>
        <taxon>Bacillati</taxon>
        <taxon>Actinomycetota</taxon>
        <taxon>Actinomycetes</taxon>
        <taxon>Streptosporangiales</taxon>
        <taxon>Nocardiopsidaceae</taxon>
        <taxon>Marinactinospora</taxon>
    </lineage>
</organism>
<gene>
    <name evidence="1" type="ORF">SAMN02745673_02189</name>
</gene>
<dbReference type="Proteomes" id="UP000190637">
    <property type="component" value="Unassembled WGS sequence"/>
</dbReference>
<dbReference type="STRING" id="1122192.SAMN02745673_02189"/>
<accession>A0A1T4QEA0</accession>
<sequence>MIPRKSRYRDELRELDARQRVTLAAGSAARAAAVYDYFADDSERAVLASAVEELWSLDPGGPEQARAVLERLGAIWPYGDDPDPEFEADEPEYEPDEPRYWKIRALEVPRFAFLELAEEDSLRAADRAIQFGIGLVQEVEGAIGADPLRGLAEEYADSRGPFEELEGDLLEESLRIVREEPEAEARRRLRERSAAHGRRVREVLLPVLASSSGWSPDDIEAARG</sequence>
<proteinExistence type="predicted"/>
<dbReference type="AlphaFoldDB" id="A0A1T4QEA0"/>
<evidence type="ECO:0000313" key="2">
    <source>
        <dbReference type="Proteomes" id="UP000190637"/>
    </source>
</evidence>
<protein>
    <submittedName>
        <fullName evidence="1">Uncharacterized protein</fullName>
    </submittedName>
</protein>
<dbReference type="EMBL" id="FUWS01000005">
    <property type="protein sequence ID" value="SKA02143.1"/>
    <property type="molecule type" value="Genomic_DNA"/>
</dbReference>
<dbReference type="RefSeq" id="WP_078761528.1">
    <property type="nucleotide sequence ID" value="NZ_FUWS01000005.1"/>
</dbReference>
<reference evidence="1 2" key="1">
    <citation type="submission" date="2017-02" db="EMBL/GenBank/DDBJ databases">
        <authorList>
            <person name="Peterson S.W."/>
        </authorList>
    </citation>
    <scope>NUCLEOTIDE SEQUENCE [LARGE SCALE GENOMIC DNA]</scope>
    <source>
        <strain evidence="1 2">DSM 45154</strain>
    </source>
</reference>
<name>A0A1T4QEA0_9ACTN</name>
<evidence type="ECO:0000313" key="1">
    <source>
        <dbReference type="EMBL" id="SKA02143.1"/>
    </source>
</evidence>
<keyword evidence="2" id="KW-1185">Reference proteome</keyword>